<dbReference type="GeneTree" id="ENSGT00390000009995"/>
<dbReference type="InterPro" id="IPR006885">
    <property type="entry name" value="NADH_UbQ_FeS_4_mit-like"/>
</dbReference>
<protein>
    <recommendedName>
        <fullName evidence="3">WD repeat domain 93</fullName>
    </recommendedName>
</protein>
<dbReference type="Ensembl" id="ENSTMTT00000030428.1">
    <property type="protein sequence ID" value="ENSTMTP00000029356.1"/>
    <property type="gene ID" value="ENSTMTG00000021250.1"/>
</dbReference>
<sequence length="314" mass="35931">MVLTWHSTELYRRPWGDNGESRSRKMPVYIRKHPLEIPPPSEKDWIKKDEEENFFLQDPDQIFDSLPQPFRMINKLVTLVFEQAWEIIEKREALREAQTLKVKPTLYLPTAEFQVMGRANCLAASGQHVFVGLSTGLAVFNMPNCKRVCAWESAKLEICAIRASNLGNETHLLVTVDEMGRCPMSFLKSHVGRTLRTSLCTMMEWRWWVAVGKPHHDTSVCSSPRRVHWLLVESNTNEVGFSSLSIREKKVGSEQIPLEHRPSPCWTWLMWPSQGVRGGGRVKSHILGAAVTPLARQMHRCFPSSEHCCTDPNS</sequence>
<organism evidence="1 2">
    <name type="scientific">Terrapene triunguis</name>
    <name type="common">Three-toed box turtle</name>
    <dbReference type="NCBI Taxonomy" id="2587831"/>
    <lineage>
        <taxon>Eukaryota</taxon>
        <taxon>Metazoa</taxon>
        <taxon>Chordata</taxon>
        <taxon>Craniata</taxon>
        <taxon>Vertebrata</taxon>
        <taxon>Euteleostomi</taxon>
        <taxon>Archelosauria</taxon>
        <taxon>Testudinata</taxon>
        <taxon>Testudines</taxon>
        <taxon>Cryptodira</taxon>
        <taxon>Durocryptodira</taxon>
        <taxon>Testudinoidea</taxon>
        <taxon>Emydidae</taxon>
        <taxon>Terrapene</taxon>
    </lineage>
</organism>
<name>A0A674K5U5_9SAUR</name>
<dbReference type="Pfam" id="PF21030">
    <property type="entry name" value="WDR93"/>
    <property type="match status" value="1"/>
</dbReference>
<accession>A0A674K5U5</accession>
<reference evidence="1" key="2">
    <citation type="submission" date="2025-09" db="UniProtKB">
        <authorList>
            <consortium name="Ensembl"/>
        </authorList>
    </citation>
    <scope>IDENTIFICATION</scope>
</reference>
<reference evidence="1" key="1">
    <citation type="submission" date="2025-08" db="UniProtKB">
        <authorList>
            <consortium name="Ensembl"/>
        </authorList>
    </citation>
    <scope>IDENTIFICATION</scope>
</reference>
<dbReference type="PANTHER" id="PTHR12219:SF17">
    <property type="entry name" value="WD REPEAT-CONTAINING PROTEIN 93"/>
    <property type="match status" value="1"/>
</dbReference>
<dbReference type="InterPro" id="IPR049547">
    <property type="entry name" value="WDR93_beta-prop"/>
</dbReference>
<evidence type="ECO:0000313" key="1">
    <source>
        <dbReference type="Ensembl" id="ENSTMTP00000029356.1"/>
    </source>
</evidence>
<dbReference type="GO" id="GO:0022900">
    <property type="term" value="P:electron transport chain"/>
    <property type="evidence" value="ECO:0007669"/>
    <property type="project" value="InterPro"/>
</dbReference>
<dbReference type="Proteomes" id="UP000472274">
    <property type="component" value="Unplaced"/>
</dbReference>
<evidence type="ECO:0008006" key="3">
    <source>
        <dbReference type="Google" id="ProtNLM"/>
    </source>
</evidence>
<dbReference type="InParanoid" id="A0A674K5U5"/>
<evidence type="ECO:0000313" key="2">
    <source>
        <dbReference type="Proteomes" id="UP000472274"/>
    </source>
</evidence>
<keyword evidence="2" id="KW-1185">Reference proteome</keyword>
<dbReference type="AlphaFoldDB" id="A0A674K5U5"/>
<proteinExistence type="predicted"/>
<dbReference type="PANTHER" id="PTHR12219">
    <property type="entry name" value="NADH-UBIQUINONE OXIDOREDUCTASE"/>
    <property type="match status" value="1"/>
</dbReference>